<dbReference type="PANTHER" id="PTHR38791">
    <property type="entry name" value="ZN(II)2CYS6 TRANSCRIPTION FACTOR (EUROFUNG)-RELATED-RELATED"/>
    <property type="match status" value="1"/>
</dbReference>
<dbReference type="Proteomes" id="UP000184188">
    <property type="component" value="Unassembled WGS sequence"/>
</dbReference>
<dbReference type="RefSeq" id="XP_022578445.1">
    <property type="nucleotide sequence ID" value="XM_022729865.1"/>
</dbReference>
<keyword evidence="2" id="KW-0238">DNA-binding</keyword>
<evidence type="ECO:0000259" key="5">
    <source>
        <dbReference type="PROSITE" id="PS50048"/>
    </source>
</evidence>
<proteinExistence type="predicted"/>
<dbReference type="VEuPathDB" id="FungiDB:ASPZODRAFT_72833"/>
<dbReference type="PROSITE" id="PS50048">
    <property type="entry name" value="ZN2_CY6_FUNGAL_2"/>
    <property type="match status" value="1"/>
</dbReference>
<dbReference type="CDD" id="cd00067">
    <property type="entry name" value="GAL4"/>
    <property type="match status" value="1"/>
</dbReference>
<dbReference type="InterPro" id="IPR036864">
    <property type="entry name" value="Zn2-C6_fun-type_DNA-bd_sf"/>
</dbReference>
<dbReference type="InterPro" id="IPR001138">
    <property type="entry name" value="Zn2Cys6_DnaBD"/>
</dbReference>
<reference evidence="7" key="1">
    <citation type="journal article" date="2017" name="Genome Biol.">
        <title>Comparative genomics reveals high biological diversity and specific adaptations in the industrially and medically important fungal genus Aspergillus.</title>
        <authorList>
            <person name="de Vries R.P."/>
            <person name="Riley R."/>
            <person name="Wiebenga A."/>
            <person name="Aguilar-Osorio G."/>
            <person name="Amillis S."/>
            <person name="Uchima C.A."/>
            <person name="Anderluh G."/>
            <person name="Asadollahi M."/>
            <person name="Askin M."/>
            <person name="Barry K."/>
            <person name="Battaglia E."/>
            <person name="Bayram O."/>
            <person name="Benocci T."/>
            <person name="Braus-Stromeyer S.A."/>
            <person name="Caldana C."/>
            <person name="Canovas D."/>
            <person name="Cerqueira G.C."/>
            <person name="Chen F."/>
            <person name="Chen W."/>
            <person name="Choi C."/>
            <person name="Clum A."/>
            <person name="Dos Santos R.A."/>
            <person name="Damasio A.R."/>
            <person name="Diallinas G."/>
            <person name="Emri T."/>
            <person name="Fekete E."/>
            <person name="Flipphi M."/>
            <person name="Freyberg S."/>
            <person name="Gallo A."/>
            <person name="Gournas C."/>
            <person name="Habgood R."/>
            <person name="Hainaut M."/>
            <person name="Harispe M.L."/>
            <person name="Henrissat B."/>
            <person name="Hilden K.S."/>
            <person name="Hope R."/>
            <person name="Hossain A."/>
            <person name="Karabika E."/>
            <person name="Karaffa L."/>
            <person name="Karanyi Z."/>
            <person name="Krasevec N."/>
            <person name="Kuo A."/>
            <person name="Kusch H."/>
            <person name="LaButti K."/>
            <person name="Lagendijk E.L."/>
            <person name="Lapidus A."/>
            <person name="Levasseur A."/>
            <person name="Lindquist E."/>
            <person name="Lipzen A."/>
            <person name="Logrieco A.F."/>
            <person name="MacCabe A."/>
            <person name="Maekelae M.R."/>
            <person name="Malavazi I."/>
            <person name="Melin P."/>
            <person name="Meyer V."/>
            <person name="Mielnichuk N."/>
            <person name="Miskei M."/>
            <person name="Molnar A.P."/>
            <person name="Mule G."/>
            <person name="Ngan C.Y."/>
            <person name="Orejas M."/>
            <person name="Orosz E."/>
            <person name="Ouedraogo J.P."/>
            <person name="Overkamp K.M."/>
            <person name="Park H.-S."/>
            <person name="Perrone G."/>
            <person name="Piumi F."/>
            <person name="Punt P.J."/>
            <person name="Ram A.F."/>
            <person name="Ramon A."/>
            <person name="Rauscher S."/>
            <person name="Record E."/>
            <person name="Riano-Pachon D.M."/>
            <person name="Robert V."/>
            <person name="Roehrig J."/>
            <person name="Ruller R."/>
            <person name="Salamov A."/>
            <person name="Salih N.S."/>
            <person name="Samson R.A."/>
            <person name="Sandor E."/>
            <person name="Sanguinetti M."/>
            <person name="Schuetze T."/>
            <person name="Sepcic K."/>
            <person name="Shelest E."/>
            <person name="Sherlock G."/>
            <person name="Sophianopoulou V."/>
            <person name="Squina F.M."/>
            <person name="Sun H."/>
            <person name="Susca A."/>
            <person name="Todd R.B."/>
            <person name="Tsang A."/>
            <person name="Unkles S.E."/>
            <person name="van de Wiele N."/>
            <person name="van Rossen-Uffink D."/>
            <person name="Oliveira J.V."/>
            <person name="Vesth T.C."/>
            <person name="Visser J."/>
            <person name="Yu J.-H."/>
            <person name="Zhou M."/>
            <person name="Andersen M.R."/>
            <person name="Archer D.B."/>
            <person name="Baker S.E."/>
            <person name="Benoit I."/>
            <person name="Brakhage A.A."/>
            <person name="Braus G.H."/>
            <person name="Fischer R."/>
            <person name="Frisvad J.C."/>
            <person name="Goldman G.H."/>
            <person name="Houbraken J."/>
            <person name="Oakley B."/>
            <person name="Pocsi I."/>
            <person name="Scazzocchio C."/>
            <person name="Seiboth B."/>
            <person name="vanKuyk P.A."/>
            <person name="Wortman J."/>
            <person name="Dyer P.S."/>
            <person name="Grigoriev I.V."/>
        </authorList>
    </citation>
    <scope>NUCLEOTIDE SEQUENCE [LARGE SCALE GENOMIC DNA]</scope>
    <source>
        <strain evidence="7">CBS 506.65</strain>
    </source>
</reference>
<dbReference type="PROSITE" id="PS00463">
    <property type="entry name" value="ZN2_CY6_FUNGAL_1"/>
    <property type="match status" value="1"/>
</dbReference>
<dbReference type="GO" id="GO:0003677">
    <property type="term" value="F:DNA binding"/>
    <property type="evidence" value="ECO:0007669"/>
    <property type="project" value="UniProtKB-KW"/>
</dbReference>
<evidence type="ECO:0000256" key="3">
    <source>
        <dbReference type="ARBA" id="ARBA00023163"/>
    </source>
</evidence>
<accession>A0A1L9S9T5</accession>
<dbReference type="InterPro" id="IPR053175">
    <property type="entry name" value="DHMBA_Reg_Transcription_Factor"/>
</dbReference>
<name>A0A1L9S9T5_9EURO</name>
<keyword evidence="4" id="KW-0539">Nucleus</keyword>
<feature type="domain" description="Zn(2)-C6 fungal-type" evidence="5">
    <location>
        <begin position="10"/>
        <end position="38"/>
    </location>
</feature>
<dbReference type="GeneID" id="34616329"/>
<dbReference type="GO" id="GO:0008270">
    <property type="term" value="F:zinc ion binding"/>
    <property type="evidence" value="ECO:0007669"/>
    <property type="project" value="InterPro"/>
</dbReference>
<evidence type="ECO:0000256" key="2">
    <source>
        <dbReference type="ARBA" id="ARBA00023125"/>
    </source>
</evidence>
<dbReference type="InterPro" id="IPR021858">
    <property type="entry name" value="Fun_TF"/>
</dbReference>
<dbReference type="PANTHER" id="PTHR38791:SF5">
    <property type="entry name" value="TRANSCRIPTION FACTOR DBAG-RELATED"/>
    <property type="match status" value="1"/>
</dbReference>
<dbReference type="SMART" id="SM00066">
    <property type="entry name" value="GAL4"/>
    <property type="match status" value="1"/>
</dbReference>
<keyword evidence="1" id="KW-0805">Transcription regulation</keyword>
<evidence type="ECO:0000256" key="1">
    <source>
        <dbReference type="ARBA" id="ARBA00023015"/>
    </source>
</evidence>
<evidence type="ECO:0000256" key="4">
    <source>
        <dbReference type="ARBA" id="ARBA00023242"/>
    </source>
</evidence>
<dbReference type="Pfam" id="PF11951">
    <property type="entry name" value="Fungal_trans_2"/>
    <property type="match status" value="1"/>
</dbReference>
<evidence type="ECO:0000313" key="7">
    <source>
        <dbReference type="Proteomes" id="UP000184188"/>
    </source>
</evidence>
<gene>
    <name evidence="6" type="ORF">ASPZODRAFT_72833</name>
</gene>
<keyword evidence="3" id="KW-0804">Transcription</keyword>
<dbReference type="Pfam" id="PF00172">
    <property type="entry name" value="Zn_clus"/>
    <property type="match status" value="1"/>
</dbReference>
<keyword evidence="7" id="KW-1185">Reference proteome</keyword>
<evidence type="ECO:0000313" key="6">
    <source>
        <dbReference type="EMBL" id="OJJ43935.1"/>
    </source>
</evidence>
<sequence length="497" mass="55006">MVFCGKASRSCANCRAVKRRCDQKLPQCGQCLRLRENCPGYRDEWDLVFRNQTDHIIKRSKTKWAKRSAVSAPTPVKASGLPLTRRLSPNVDEIGVNYFLHNFVTGGQAPSRGYLNYVPSVYLAGGEHPTLLASMAAVGLVALANATQQPELAGQAQAKYSEAIRQVNMALASPVDSVKDSTLLSVISLGVFERISGHESWIQHVQGAAALVVARGKTQFSSPTAIRMFAQVRADLVLACLYVATPFPRDMLELQDEAALHTDTSCPLWLLGVASTRCTNLLMRVKKNYLDGAVPWSKFLEEAIVVERDFEYALKLLALQEPYTTIQEDSGELDPNIAYHGRFDLYHDCWAIKFWNNSRSVLMILGEILCFLLNQALLAPDLVPETREPLSVKLQETLQTMSKLGTDVLATVPQVLKLVSSASGAPRPPVDLTFHGSVSGGYMLAWWLYTVGKCVVTTSEARKWIIHRLQHIGQKTGVSIAAELVEDIVQIDEWVDH</sequence>
<organism evidence="6 7">
    <name type="scientific">Penicilliopsis zonata CBS 506.65</name>
    <dbReference type="NCBI Taxonomy" id="1073090"/>
    <lineage>
        <taxon>Eukaryota</taxon>
        <taxon>Fungi</taxon>
        <taxon>Dikarya</taxon>
        <taxon>Ascomycota</taxon>
        <taxon>Pezizomycotina</taxon>
        <taxon>Eurotiomycetes</taxon>
        <taxon>Eurotiomycetidae</taxon>
        <taxon>Eurotiales</taxon>
        <taxon>Aspergillaceae</taxon>
        <taxon>Penicilliopsis</taxon>
    </lineage>
</organism>
<dbReference type="OrthoDB" id="4220372at2759"/>
<dbReference type="STRING" id="1073090.A0A1L9S9T5"/>
<dbReference type="GO" id="GO:0000981">
    <property type="term" value="F:DNA-binding transcription factor activity, RNA polymerase II-specific"/>
    <property type="evidence" value="ECO:0007669"/>
    <property type="project" value="InterPro"/>
</dbReference>
<dbReference type="AlphaFoldDB" id="A0A1L9S9T5"/>
<protein>
    <recommendedName>
        <fullName evidence="5">Zn(2)-C6 fungal-type domain-containing protein</fullName>
    </recommendedName>
</protein>
<dbReference type="Gene3D" id="4.10.240.10">
    <property type="entry name" value="Zn(2)-C6 fungal-type DNA-binding domain"/>
    <property type="match status" value="1"/>
</dbReference>
<dbReference type="EMBL" id="KV878349">
    <property type="protein sequence ID" value="OJJ43935.1"/>
    <property type="molecule type" value="Genomic_DNA"/>
</dbReference>
<dbReference type="SUPFAM" id="SSF57701">
    <property type="entry name" value="Zn2/Cys6 DNA-binding domain"/>
    <property type="match status" value="1"/>
</dbReference>